<evidence type="ECO:0000256" key="2">
    <source>
        <dbReference type="ARBA" id="ARBA00022679"/>
    </source>
</evidence>
<dbReference type="SUPFAM" id="SSF56672">
    <property type="entry name" value="DNA/RNA polymerases"/>
    <property type="match status" value="1"/>
</dbReference>
<evidence type="ECO:0000313" key="7">
    <source>
        <dbReference type="EMBL" id="QOW77954.1"/>
    </source>
</evidence>
<dbReference type="EMBL" id="MT659122">
    <property type="protein sequence ID" value="QOW77954.1"/>
    <property type="molecule type" value="Genomic_RNA"/>
</dbReference>
<dbReference type="GO" id="GO:0000166">
    <property type="term" value="F:nucleotide binding"/>
    <property type="evidence" value="ECO:0007669"/>
    <property type="project" value="UniProtKB-KW"/>
</dbReference>
<name>A0A7U3RZZ9_9VIRU</name>
<sequence>MQTEHLLTIQNVYQRALALEKRIKLRALYPDGIVPYLKKLEHDGITATPHGPAASVAPRVTQAYTRAEDRAPDAANKYEYVPKATMMHLGWMDSYGFNQSIPKFDPWFRTVLKSHAPTVAEELVDTYMRDPCTPDRVLEHFSLFDKEWKPVPTGNHMRRAKELVASMFSPMGKVEPIDFNYAGWNEILPHLDMTSSPGLPLRREYHTQGECLGHIYDKAKRLNHFAKFLPPYAVRAPPCMIGLRPGLIRKDELDTKIKARGVWAFPAEVKVMEMRYVIPLLKRMTEQFGKIPYPVGRNMTKALPFIIDHLLNDQKTGLVTDISKLDTSVGPGYIEWAFDLIESWFVMGITPSADTRNTNVLKFLRYYFKRTPILLPSGQHLRKAGGVPSGSGFTQIVDTLVTCLITCYGLLRAGYTEEDIRGRLFVVGDDMATAVPPYFDLDEFIYYLDQLGFTVNKSKVMFSNKSIELKFLGYSKMGGGLYRPVDELLQTAMFPEKYVGNPERSRQRILGQVIASGLSNGFLAMSMHWLSLLQGGLPMDPGETYIPQKRWMRNVLGLESTPESDIVFDLFPLT</sequence>
<accession>A0A7U3RZZ9</accession>
<reference evidence="7" key="1">
    <citation type="submission" date="2020-06" db="EMBL/GenBank/DDBJ databases">
        <authorList>
            <person name="Mahillon M."/>
        </authorList>
    </citation>
    <scope>NUCLEOTIDE SEQUENCE</scope>
    <source>
        <strain evidence="7">020FO1-18</strain>
    </source>
</reference>
<protein>
    <submittedName>
        <fullName evidence="7">RdRp</fullName>
    </submittedName>
</protein>
<keyword evidence="4" id="KW-0547">Nucleotide-binding</keyword>
<keyword evidence="3" id="KW-0548">Nucleotidyltransferase</keyword>
<evidence type="ECO:0000256" key="1">
    <source>
        <dbReference type="ARBA" id="ARBA00022484"/>
    </source>
</evidence>
<dbReference type="InterPro" id="IPR043128">
    <property type="entry name" value="Rev_trsase/Diguanyl_cyclase"/>
</dbReference>
<dbReference type="PROSITE" id="PS50507">
    <property type="entry name" value="RDRP_SSRNA_POS"/>
    <property type="match status" value="1"/>
</dbReference>
<dbReference type="Pfam" id="PF00680">
    <property type="entry name" value="RdRP_1"/>
    <property type="match status" value="1"/>
</dbReference>
<keyword evidence="2" id="KW-0808">Transferase</keyword>
<dbReference type="GO" id="GO:0003723">
    <property type="term" value="F:RNA binding"/>
    <property type="evidence" value="ECO:0007669"/>
    <property type="project" value="InterPro"/>
</dbReference>
<dbReference type="InterPro" id="IPR001205">
    <property type="entry name" value="RNA-dir_pol_C"/>
</dbReference>
<feature type="domain" description="RdRp catalytic" evidence="6">
    <location>
        <begin position="315"/>
        <end position="443"/>
    </location>
</feature>
<dbReference type="InterPro" id="IPR007094">
    <property type="entry name" value="RNA-dir_pol_PSvirus"/>
</dbReference>
<evidence type="ECO:0000256" key="5">
    <source>
        <dbReference type="ARBA" id="ARBA00022953"/>
    </source>
</evidence>
<proteinExistence type="predicted"/>
<organism evidence="7">
    <name type="scientific">Fusarium equiseti partitivirus 1</name>
    <dbReference type="NCBI Taxonomy" id="2784448"/>
    <lineage>
        <taxon>Viruses</taxon>
        <taxon>Riboviria</taxon>
        <taxon>Orthornavirae</taxon>
        <taxon>Pisuviricota</taxon>
        <taxon>Duplopiviricetes</taxon>
        <taxon>Durnavirales</taxon>
        <taxon>Partitiviridae</taxon>
    </lineage>
</organism>
<dbReference type="GO" id="GO:0039694">
    <property type="term" value="P:viral RNA genome replication"/>
    <property type="evidence" value="ECO:0007669"/>
    <property type="project" value="InterPro"/>
</dbReference>
<dbReference type="GO" id="GO:0003968">
    <property type="term" value="F:RNA-directed RNA polymerase activity"/>
    <property type="evidence" value="ECO:0007669"/>
    <property type="project" value="UniProtKB-KW"/>
</dbReference>
<evidence type="ECO:0000259" key="6">
    <source>
        <dbReference type="PROSITE" id="PS50507"/>
    </source>
</evidence>
<keyword evidence="5" id="KW-0693">Viral RNA replication</keyword>
<keyword evidence="1" id="KW-0696">RNA-directed RNA polymerase</keyword>
<dbReference type="Gene3D" id="3.30.70.270">
    <property type="match status" value="1"/>
</dbReference>
<dbReference type="InterPro" id="IPR043502">
    <property type="entry name" value="DNA/RNA_pol_sf"/>
</dbReference>
<evidence type="ECO:0000256" key="3">
    <source>
        <dbReference type="ARBA" id="ARBA00022695"/>
    </source>
</evidence>
<dbReference type="GO" id="GO:0006351">
    <property type="term" value="P:DNA-templated transcription"/>
    <property type="evidence" value="ECO:0007669"/>
    <property type="project" value="InterPro"/>
</dbReference>
<evidence type="ECO:0000256" key="4">
    <source>
        <dbReference type="ARBA" id="ARBA00022741"/>
    </source>
</evidence>